<accession>A0A1U7X1X4</accession>
<sequence length="269" mass="30703">MTWFAEGDRNTSFFHNHVNGKRKKLQLKSIQTCNGIWIEEQEELANAAVDFYQRQFTNEGDSTDFSLLDNVLTMVTLEQNLELSRFPTLEEVKVVVFELSVESSSGPDGFAGLFYQTCWEGFMKILVTCAKENDIFKTFHHYDMEFGVKQLVFSIDYGQSSGFFKSTRGVKQGDPLSPALIILPAEVLSRPLNKLFEDKSFVEFGMPKWFDPLNHRVYANDTIIFASPHPPSLSKIMVVLGSYERISGQMINKPKSSYYMHLKVANGLF</sequence>
<gene>
    <name evidence="2" type="primary">LOC104229514</name>
</gene>
<dbReference type="InterPro" id="IPR052343">
    <property type="entry name" value="Retrotransposon-Effector_Assoc"/>
</dbReference>
<dbReference type="PANTHER" id="PTHR46890">
    <property type="entry name" value="NON-LTR RETROLELEMENT REVERSE TRANSCRIPTASE-LIKE PROTEIN-RELATED"/>
    <property type="match status" value="1"/>
</dbReference>
<dbReference type="RefSeq" id="XP_009780470.1">
    <property type="nucleotide sequence ID" value="XM_009782168.1"/>
</dbReference>
<dbReference type="AlphaFoldDB" id="A0A1U7X1X4"/>
<dbReference type="OrthoDB" id="1588196at2759"/>
<dbReference type="eggNOG" id="KOG1075">
    <property type="taxonomic scope" value="Eukaryota"/>
</dbReference>
<proteinExistence type="predicted"/>
<reference evidence="2" key="2">
    <citation type="submission" date="2025-08" db="UniProtKB">
        <authorList>
            <consortium name="RefSeq"/>
        </authorList>
    </citation>
    <scope>IDENTIFICATION</scope>
    <source>
        <tissue evidence="2">Leaf</tissue>
    </source>
</reference>
<protein>
    <submittedName>
        <fullName evidence="2">Uncharacterized protein LOC104229514</fullName>
    </submittedName>
</protein>
<dbReference type="PANTHER" id="PTHR46890:SF48">
    <property type="entry name" value="RNA-DIRECTED DNA POLYMERASE"/>
    <property type="match status" value="1"/>
</dbReference>
<evidence type="ECO:0000313" key="2">
    <source>
        <dbReference type="RefSeq" id="XP_009780470.1"/>
    </source>
</evidence>
<name>A0A1U7X1X4_NICSY</name>
<dbReference type="Proteomes" id="UP000189701">
    <property type="component" value="Unplaced"/>
</dbReference>
<reference evidence="1" key="1">
    <citation type="journal article" date="2013" name="Genome Biol.">
        <title>Reference genomes and transcriptomes of Nicotiana sylvestris and Nicotiana tomentosiformis.</title>
        <authorList>
            <person name="Sierro N."/>
            <person name="Battey J.N."/>
            <person name="Ouadi S."/>
            <person name="Bovet L."/>
            <person name="Goepfert S."/>
            <person name="Bakaher N."/>
            <person name="Peitsch M.C."/>
            <person name="Ivanov N.V."/>
        </authorList>
    </citation>
    <scope>NUCLEOTIDE SEQUENCE [LARGE SCALE GENOMIC DNA]</scope>
</reference>
<organism evidence="1 2">
    <name type="scientific">Nicotiana sylvestris</name>
    <name type="common">Wood tobacco</name>
    <name type="synonym">South American tobacco</name>
    <dbReference type="NCBI Taxonomy" id="4096"/>
    <lineage>
        <taxon>Eukaryota</taxon>
        <taxon>Viridiplantae</taxon>
        <taxon>Streptophyta</taxon>
        <taxon>Embryophyta</taxon>
        <taxon>Tracheophyta</taxon>
        <taxon>Spermatophyta</taxon>
        <taxon>Magnoliopsida</taxon>
        <taxon>eudicotyledons</taxon>
        <taxon>Gunneridae</taxon>
        <taxon>Pentapetalae</taxon>
        <taxon>asterids</taxon>
        <taxon>lamiids</taxon>
        <taxon>Solanales</taxon>
        <taxon>Solanaceae</taxon>
        <taxon>Nicotianoideae</taxon>
        <taxon>Nicotianeae</taxon>
        <taxon>Nicotiana</taxon>
    </lineage>
</organism>
<dbReference type="STRING" id="4096.A0A1U7X1X4"/>
<keyword evidence="1" id="KW-1185">Reference proteome</keyword>
<evidence type="ECO:0000313" key="1">
    <source>
        <dbReference type="Proteomes" id="UP000189701"/>
    </source>
</evidence>